<reference evidence="2" key="1">
    <citation type="submission" date="2021-11" db="EMBL/GenBank/DDBJ databases">
        <title>Purpureocillium_takamizusanense_genome.</title>
        <authorList>
            <person name="Nguyen N.-H."/>
        </authorList>
    </citation>
    <scope>NUCLEOTIDE SEQUENCE</scope>
    <source>
        <strain evidence="2">PT3</strain>
    </source>
</reference>
<sequence length="607" mass="65432">MSALEADVAFDFTFPSPSTPPPPSYGFTLDGAFTFDPAFLEIPYGYHDQRHARSSSKASSIYSTISTVDSTPDSVCTRLTTPPRASPPVVRHGPLLLPKIRPQDQNLDSAQLPVANVNARRAKKAQTTPPPRPKAAATRSVRSSHARSYTNPETLSSMAFAHMSSFAGASLQGGNPAPLLCSPAAFAHEGVLSSEPDQMTPGVSSELPSRRASTSFSVDAAVIDRYGYPTYRRMPFSSVPPPSSMTSQADCSFSSYAPRAPSPLALAASFDETSTPSTPSTTLINFLTAPNPAASLVRNISFPLRDPSIRHFWWDVRNVRSWNSFNASAILSLPGARALLTTPVPAPVLPQPTMSTRHPDTEAALHGIYASFYLPKMNAALSMSSNRALQISVPAKAANDLVFVINAAGESATAATMFGGKPSARVVGLVRSFDRFNTGMRVEGNIKRVEYLRGLSAIHYAMREHGCRYGFILTEIELVLVRAGTESTPFFGDLEITSVQLATSTPQDESESTPATGSPQALTACLALWGLCQLAGDRAPAGHPHWKAEIGAPAEGTRRKAKPRDSWMPQPQLAEKREAKRSRGWIWPEDAIGRKEMGKRGVKYGNF</sequence>
<evidence type="ECO:0008006" key="4">
    <source>
        <dbReference type="Google" id="ProtNLM"/>
    </source>
</evidence>
<dbReference type="KEGG" id="ptkz:JDV02_005431"/>
<dbReference type="OrthoDB" id="5300765at2759"/>
<feature type="compositionally biased region" description="Polar residues" evidence="1">
    <location>
        <begin position="140"/>
        <end position="150"/>
    </location>
</feature>
<dbReference type="Proteomes" id="UP000829364">
    <property type="component" value="Chromosome 4"/>
</dbReference>
<evidence type="ECO:0000313" key="3">
    <source>
        <dbReference type="Proteomes" id="UP000829364"/>
    </source>
</evidence>
<dbReference type="EMBL" id="CP086357">
    <property type="protein sequence ID" value="UNI19234.1"/>
    <property type="molecule type" value="Genomic_DNA"/>
</dbReference>
<feature type="region of interest" description="Disordered" evidence="1">
    <location>
        <begin position="543"/>
        <end position="582"/>
    </location>
</feature>
<dbReference type="GeneID" id="72067380"/>
<dbReference type="RefSeq" id="XP_047842715.1">
    <property type="nucleotide sequence ID" value="XM_047986732.1"/>
</dbReference>
<gene>
    <name evidence="2" type="ORF">JDV02_005431</name>
</gene>
<dbReference type="AlphaFoldDB" id="A0A9Q8VBU4"/>
<feature type="region of interest" description="Disordered" evidence="1">
    <location>
        <begin position="72"/>
        <end position="91"/>
    </location>
</feature>
<accession>A0A9Q8VBU4</accession>
<protein>
    <recommendedName>
        <fullName evidence="4">Sialidase</fullName>
    </recommendedName>
</protein>
<proteinExistence type="predicted"/>
<keyword evidence="3" id="KW-1185">Reference proteome</keyword>
<evidence type="ECO:0000256" key="1">
    <source>
        <dbReference type="SAM" id="MobiDB-lite"/>
    </source>
</evidence>
<organism evidence="2 3">
    <name type="scientific">Purpureocillium takamizusanense</name>
    <dbReference type="NCBI Taxonomy" id="2060973"/>
    <lineage>
        <taxon>Eukaryota</taxon>
        <taxon>Fungi</taxon>
        <taxon>Dikarya</taxon>
        <taxon>Ascomycota</taxon>
        <taxon>Pezizomycotina</taxon>
        <taxon>Sordariomycetes</taxon>
        <taxon>Hypocreomycetidae</taxon>
        <taxon>Hypocreales</taxon>
        <taxon>Ophiocordycipitaceae</taxon>
        <taxon>Purpureocillium</taxon>
    </lineage>
</organism>
<feature type="region of interest" description="Disordered" evidence="1">
    <location>
        <begin position="119"/>
        <end position="150"/>
    </location>
</feature>
<evidence type="ECO:0000313" key="2">
    <source>
        <dbReference type="EMBL" id="UNI19234.1"/>
    </source>
</evidence>
<name>A0A9Q8VBU4_9HYPO</name>